<organism evidence="2 3">
    <name type="scientific">Gigaspora margarita</name>
    <dbReference type="NCBI Taxonomy" id="4874"/>
    <lineage>
        <taxon>Eukaryota</taxon>
        <taxon>Fungi</taxon>
        <taxon>Fungi incertae sedis</taxon>
        <taxon>Mucoromycota</taxon>
        <taxon>Glomeromycotina</taxon>
        <taxon>Glomeromycetes</taxon>
        <taxon>Diversisporales</taxon>
        <taxon>Gigasporaceae</taxon>
        <taxon>Gigaspora</taxon>
    </lineage>
</organism>
<sequence>EKVSSVTDEEDKSGPLVLYIKELENELKDIKTFNYSNFKNPKVVGHGGSAVLGFHYKLDHPNIVKFHGISIENRPTLNEISLTLDELSNESFVEFMLNNPEIVPDDSQLMPKTSEDDRNNTNEPRLIIISHFLPLNIVKIPTGSGYELEKSSNGLVDILNELARSRNFIWFGQPGGCIPEQRTKITDELKKSSYYPVFIENSLIERHDNFSNLTLWPLLHYCPDDTDFHQEDWESYKTVNDLFADAIKDIVQDDDLIWIHGHHLMLLPEMLRKRISNRKLNVKIGYFLHTSFPSSDIYRILPVREEILTSVLKSDLVGFQTVDCARHFLSTCTSTLGLLTKSNKVYYEDKHVHVGIFPISIDPEKFIKNLNEINVQRHIKDLKERFKDMKIIASIDQLDYIKGVPQKLHALELFLSKHPEWIGEVVLIQVVKSSRWNTEKRENLLNVVNELEGKIAGKFSTFKLFSPIHFMHHHLSFDELLALYTVSDVFIVSSLRDGMNILPYQYISCQQENNGVLILSEFAGAAQCLDGSILINPWDADGFSDAIYKAVTMDEKLRKSNYKKLCDYVMEHTITSWGKDFIDKLKSIKGYCSQIEIPYLEINQVIKAANTANKRVILLDYDKVLITTHKSAEPSNNLTSIIKALQKKSNTYVYILSGLRRVNLDEQFESAGVGLSAEHGCFYKHPKCLQTKVNPILNHKGKNIIKEHNGWYRLVEHVDPALKEKARHLFNDYKERTPGAFIEVKEIGIIWHYLSGSEFGEFGFWQTLDLHANLTNKLVHMPLNAILGDNNLELRSSLVDQSTVVRAIFKDLNITQDSFVLCIGDESPDEPVFSLLKNDEFKSLNCFTSTVGKKQTNATYLFEDIDEVQNLLENLDAQNCGMASPDFGVFIK</sequence>
<evidence type="ECO:0000256" key="1">
    <source>
        <dbReference type="ARBA" id="ARBA00005409"/>
    </source>
</evidence>
<dbReference type="Gene3D" id="3.40.50.2000">
    <property type="entry name" value="Glycogen Phosphorylase B"/>
    <property type="match status" value="2"/>
</dbReference>
<dbReference type="Pfam" id="PF02358">
    <property type="entry name" value="Trehalose_PPase"/>
    <property type="match status" value="1"/>
</dbReference>
<dbReference type="PANTHER" id="PTHR10788">
    <property type="entry name" value="TREHALOSE-6-PHOSPHATE SYNTHASE"/>
    <property type="match status" value="1"/>
</dbReference>
<proteinExistence type="inferred from homology"/>
<evidence type="ECO:0000313" key="2">
    <source>
        <dbReference type="EMBL" id="CAG8747612.1"/>
    </source>
</evidence>
<dbReference type="CDD" id="cd03788">
    <property type="entry name" value="GT20_TPS"/>
    <property type="match status" value="1"/>
</dbReference>
<feature type="non-terminal residue" evidence="2">
    <location>
        <position position="1"/>
    </location>
</feature>
<dbReference type="PANTHER" id="PTHR10788:SF106">
    <property type="entry name" value="BCDNA.GH08860"/>
    <property type="match status" value="1"/>
</dbReference>
<dbReference type="Pfam" id="PF00982">
    <property type="entry name" value="Glyco_transf_20"/>
    <property type="match status" value="1"/>
</dbReference>
<comment type="caution">
    <text evidence="2">The sequence shown here is derived from an EMBL/GenBank/DDBJ whole genome shotgun (WGS) entry which is preliminary data.</text>
</comment>
<name>A0ABN7VBQ4_GIGMA</name>
<dbReference type="EMBL" id="CAJVQB010011422">
    <property type="protein sequence ID" value="CAG8747612.1"/>
    <property type="molecule type" value="Genomic_DNA"/>
</dbReference>
<keyword evidence="3" id="KW-1185">Reference proteome</keyword>
<dbReference type="SUPFAM" id="SSF53756">
    <property type="entry name" value="UDP-Glycosyltransferase/glycogen phosphorylase"/>
    <property type="match status" value="1"/>
</dbReference>
<reference evidence="2 3" key="1">
    <citation type="submission" date="2021-06" db="EMBL/GenBank/DDBJ databases">
        <authorList>
            <person name="Kallberg Y."/>
            <person name="Tangrot J."/>
            <person name="Rosling A."/>
        </authorList>
    </citation>
    <scope>NUCLEOTIDE SEQUENCE [LARGE SCALE GENOMIC DNA]</scope>
    <source>
        <strain evidence="2 3">120-4 pot B 10/14</strain>
    </source>
</reference>
<dbReference type="InterPro" id="IPR036412">
    <property type="entry name" value="HAD-like_sf"/>
</dbReference>
<dbReference type="InterPro" id="IPR003337">
    <property type="entry name" value="Trehalose_PPase"/>
</dbReference>
<protein>
    <submittedName>
        <fullName evidence="2">33931_t:CDS:1</fullName>
    </submittedName>
</protein>
<dbReference type="InterPro" id="IPR001830">
    <property type="entry name" value="Glyco_trans_20"/>
</dbReference>
<dbReference type="SUPFAM" id="SSF56784">
    <property type="entry name" value="HAD-like"/>
    <property type="match status" value="1"/>
</dbReference>
<evidence type="ECO:0000313" key="3">
    <source>
        <dbReference type="Proteomes" id="UP000789901"/>
    </source>
</evidence>
<gene>
    <name evidence="2" type="ORF">GMARGA_LOCUS16040</name>
</gene>
<dbReference type="Proteomes" id="UP000789901">
    <property type="component" value="Unassembled WGS sequence"/>
</dbReference>
<dbReference type="Gene3D" id="3.40.50.1000">
    <property type="entry name" value="HAD superfamily/HAD-like"/>
    <property type="match status" value="2"/>
</dbReference>
<dbReference type="InterPro" id="IPR023214">
    <property type="entry name" value="HAD_sf"/>
</dbReference>
<comment type="similarity">
    <text evidence="1">In the N-terminal section; belongs to the glycosyltransferase 20 family.</text>
</comment>
<accession>A0ABN7VBQ4</accession>